<feature type="transmembrane region" description="Helical" evidence="8">
    <location>
        <begin position="90"/>
        <end position="113"/>
    </location>
</feature>
<keyword evidence="3" id="KW-0547">Nucleotide-binding</keyword>
<dbReference type="SMART" id="SM00220">
    <property type="entry name" value="S_TKc"/>
    <property type="match status" value="1"/>
</dbReference>
<comment type="catalytic activity">
    <reaction evidence="6">
        <text>L-seryl-[protein] + ATP = O-phospho-L-seryl-[protein] + ADP + H(+)</text>
        <dbReference type="Rhea" id="RHEA:17989"/>
        <dbReference type="Rhea" id="RHEA-COMP:9863"/>
        <dbReference type="Rhea" id="RHEA-COMP:11604"/>
        <dbReference type="ChEBI" id="CHEBI:15378"/>
        <dbReference type="ChEBI" id="CHEBI:29999"/>
        <dbReference type="ChEBI" id="CHEBI:30616"/>
        <dbReference type="ChEBI" id="CHEBI:83421"/>
        <dbReference type="ChEBI" id="CHEBI:456216"/>
    </reaction>
</comment>
<evidence type="ECO:0000256" key="4">
    <source>
        <dbReference type="ARBA" id="ARBA00022840"/>
    </source>
</evidence>
<dbReference type="GO" id="GO:0005886">
    <property type="term" value="C:plasma membrane"/>
    <property type="evidence" value="ECO:0007669"/>
    <property type="project" value="TreeGrafter"/>
</dbReference>
<keyword evidence="8" id="KW-1133">Transmembrane helix</keyword>
<organism evidence="10 11">
    <name type="scientific">Arabis alpina</name>
    <name type="common">Alpine rock-cress</name>
    <dbReference type="NCBI Taxonomy" id="50452"/>
    <lineage>
        <taxon>Eukaryota</taxon>
        <taxon>Viridiplantae</taxon>
        <taxon>Streptophyta</taxon>
        <taxon>Embryophyta</taxon>
        <taxon>Tracheophyta</taxon>
        <taxon>Spermatophyta</taxon>
        <taxon>Magnoliopsida</taxon>
        <taxon>eudicotyledons</taxon>
        <taxon>Gunneridae</taxon>
        <taxon>Pentapetalae</taxon>
        <taxon>rosids</taxon>
        <taxon>malvids</taxon>
        <taxon>Brassicales</taxon>
        <taxon>Brassicaceae</taxon>
        <taxon>Arabideae</taxon>
        <taxon>Arabis</taxon>
    </lineage>
</organism>
<keyword evidence="4" id="KW-0067">ATP-binding</keyword>
<evidence type="ECO:0000313" key="11">
    <source>
        <dbReference type="Proteomes" id="UP000029120"/>
    </source>
</evidence>
<dbReference type="PROSITE" id="PS00108">
    <property type="entry name" value="PROTEIN_KINASE_ST"/>
    <property type="match status" value="1"/>
</dbReference>
<dbReference type="InterPro" id="IPR011009">
    <property type="entry name" value="Kinase-like_dom_sf"/>
</dbReference>
<dbReference type="InterPro" id="IPR008271">
    <property type="entry name" value="Ser/Thr_kinase_AS"/>
</dbReference>
<keyword evidence="11" id="KW-1185">Reference proteome</keyword>
<dbReference type="GO" id="GO:0004674">
    <property type="term" value="F:protein serine/threonine kinase activity"/>
    <property type="evidence" value="ECO:0007669"/>
    <property type="project" value="UniProtKB-KW"/>
</dbReference>
<dbReference type="PROSITE" id="PS50011">
    <property type="entry name" value="PROTEIN_KINASE_DOM"/>
    <property type="match status" value="1"/>
</dbReference>
<dbReference type="PANTHER" id="PTHR27005">
    <property type="entry name" value="WALL-ASSOCIATED RECEPTOR KINASE-LIKE 21"/>
    <property type="match status" value="1"/>
</dbReference>
<dbReference type="Gramene" id="KFK24199">
    <property type="protein sequence ID" value="KFK24199"/>
    <property type="gene ID" value="AALP_AAs57564U000100"/>
</dbReference>
<reference evidence="11" key="1">
    <citation type="journal article" date="2015" name="Nat. Plants">
        <title>Genome expansion of Arabis alpina linked with retrotransposition and reduced symmetric DNA methylation.</title>
        <authorList>
            <person name="Willing E.M."/>
            <person name="Rawat V."/>
            <person name="Mandakova T."/>
            <person name="Maumus F."/>
            <person name="James G.V."/>
            <person name="Nordstroem K.J."/>
            <person name="Becker C."/>
            <person name="Warthmann N."/>
            <person name="Chica C."/>
            <person name="Szarzynska B."/>
            <person name="Zytnicki M."/>
            <person name="Albani M.C."/>
            <person name="Kiefer C."/>
            <person name="Bergonzi S."/>
            <person name="Castaings L."/>
            <person name="Mateos J.L."/>
            <person name="Berns M.C."/>
            <person name="Bujdoso N."/>
            <person name="Piofczyk T."/>
            <person name="de Lorenzo L."/>
            <person name="Barrero-Sicilia C."/>
            <person name="Mateos I."/>
            <person name="Piednoel M."/>
            <person name="Hagmann J."/>
            <person name="Chen-Min-Tao R."/>
            <person name="Iglesias-Fernandez R."/>
            <person name="Schuster S.C."/>
            <person name="Alonso-Blanco C."/>
            <person name="Roudier F."/>
            <person name="Carbonero P."/>
            <person name="Paz-Ares J."/>
            <person name="Davis S.J."/>
            <person name="Pecinka A."/>
            <person name="Quesneville H."/>
            <person name="Colot V."/>
            <person name="Lysak M.A."/>
            <person name="Weigel D."/>
            <person name="Coupland G."/>
            <person name="Schneeberger K."/>
        </authorList>
    </citation>
    <scope>NUCLEOTIDE SEQUENCE [LARGE SCALE GENOMIC DNA]</scope>
    <source>
        <strain evidence="11">cv. Pajares</strain>
    </source>
</reference>
<evidence type="ECO:0000256" key="5">
    <source>
        <dbReference type="ARBA" id="ARBA00023157"/>
    </source>
</evidence>
<keyword evidence="8" id="KW-0472">Membrane</keyword>
<dbReference type="Pfam" id="PF07714">
    <property type="entry name" value="PK_Tyr_Ser-Thr"/>
    <property type="match status" value="1"/>
</dbReference>
<dbReference type="GO" id="GO:0005509">
    <property type="term" value="F:calcium ion binding"/>
    <property type="evidence" value="ECO:0007669"/>
    <property type="project" value="InterPro"/>
</dbReference>
<protein>
    <recommendedName>
        <fullName evidence="9">Protein kinase domain-containing protein</fullName>
    </recommendedName>
</protein>
<feature type="domain" description="Protein kinase" evidence="9">
    <location>
        <begin position="3"/>
        <end position="383"/>
    </location>
</feature>
<comment type="catalytic activity">
    <reaction evidence="7">
        <text>L-threonyl-[protein] + ATP = O-phospho-L-threonyl-[protein] + ADP + H(+)</text>
        <dbReference type="Rhea" id="RHEA:46608"/>
        <dbReference type="Rhea" id="RHEA-COMP:11060"/>
        <dbReference type="Rhea" id="RHEA-COMP:11605"/>
        <dbReference type="ChEBI" id="CHEBI:15378"/>
        <dbReference type="ChEBI" id="CHEBI:30013"/>
        <dbReference type="ChEBI" id="CHEBI:30616"/>
        <dbReference type="ChEBI" id="CHEBI:61977"/>
        <dbReference type="ChEBI" id="CHEBI:456216"/>
    </reaction>
</comment>
<keyword evidence="1" id="KW-0723">Serine/threonine-protein kinase</keyword>
<sequence>MYPEIITTLGCGNESVSCICKNTTESYANCACALGYEGNPYLLDGCTDIDECEFMDDDESGNYCQGSECVNIVGSYYCKHKVSIRDINTVGILLIVGSCLLVLVGVGALYILIRRGMRIKRQKKFFKRNGGLLLQQQLTTTQGNVETTRVFSSKELSKATGNFRESRVPLLVYEYISNGNLYEHLHAQVSNQRMATWEVRLRIAIEIAEALSYLHSAASIPIYHRDVKTTNIMLDNKHRAKVSDFGTSRSVTEDHTHLTTRVVSGSAGYLDPEYYQSSQYTERSDVYSYGVVLVELITGEQPVSSTRPTQFRTLATYFNHIIKEDKVVDAIDARIKNECKLEEVMAVAQVARKCLNLKRRKRPDMKQVTMELKKIRCSPEDMLTHVDLSDDEEEKRNLEAFVGIEGTNNVAVTAPVPSQHNVASSSYSSRWSDTEPMCPLRTQNTF</sequence>
<evidence type="ECO:0000256" key="8">
    <source>
        <dbReference type="SAM" id="Phobius"/>
    </source>
</evidence>
<dbReference type="AlphaFoldDB" id="A0A087G2U7"/>
<dbReference type="SUPFAM" id="SSF56112">
    <property type="entry name" value="Protein kinase-like (PK-like)"/>
    <property type="match status" value="1"/>
</dbReference>
<dbReference type="eggNOG" id="ENOG502RMXX">
    <property type="taxonomic scope" value="Eukaryota"/>
</dbReference>
<dbReference type="GO" id="GO:0007166">
    <property type="term" value="P:cell surface receptor signaling pathway"/>
    <property type="evidence" value="ECO:0007669"/>
    <property type="project" value="InterPro"/>
</dbReference>
<dbReference type="OrthoDB" id="4062651at2759"/>
<evidence type="ECO:0000256" key="2">
    <source>
        <dbReference type="ARBA" id="ARBA00022679"/>
    </source>
</evidence>
<dbReference type="EMBL" id="KL971270">
    <property type="protein sequence ID" value="KFK24199.1"/>
    <property type="molecule type" value="Genomic_DNA"/>
</dbReference>
<proteinExistence type="predicted"/>
<dbReference type="InterPro" id="IPR001245">
    <property type="entry name" value="Ser-Thr/Tyr_kinase_cat_dom"/>
</dbReference>
<evidence type="ECO:0000313" key="10">
    <source>
        <dbReference type="EMBL" id="KFK24199.1"/>
    </source>
</evidence>
<dbReference type="InterPro" id="IPR045274">
    <property type="entry name" value="WAK-like"/>
</dbReference>
<keyword evidence="8" id="KW-0812">Transmembrane</keyword>
<dbReference type="PANTHER" id="PTHR27005:SF515">
    <property type="entry name" value="WALL-ASSOCIATED RECEPTOR KINASE-LIKE 10-RELATED"/>
    <property type="match status" value="1"/>
</dbReference>
<accession>A0A087G2U7</accession>
<dbReference type="PROSITE" id="PS01187">
    <property type="entry name" value="EGF_CA"/>
    <property type="match status" value="1"/>
</dbReference>
<evidence type="ECO:0000256" key="7">
    <source>
        <dbReference type="ARBA" id="ARBA00047951"/>
    </source>
</evidence>
<evidence type="ECO:0000259" key="9">
    <source>
        <dbReference type="PROSITE" id="PS50011"/>
    </source>
</evidence>
<dbReference type="Gene3D" id="1.10.510.10">
    <property type="entry name" value="Transferase(Phosphotransferase) domain 1"/>
    <property type="match status" value="1"/>
</dbReference>
<evidence type="ECO:0000256" key="3">
    <source>
        <dbReference type="ARBA" id="ARBA00022741"/>
    </source>
</evidence>
<dbReference type="InterPro" id="IPR018097">
    <property type="entry name" value="EGF_Ca-bd_CS"/>
</dbReference>
<dbReference type="FunFam" id="1.10.510.10:FF:000084">
    <property type="entry name" value="Wall-associated receptor kinase 2"/>
    <property type="match status" value="1"/>
</dbReference>
<keyword evidence="5" id="KW-1015">Disulfide bond</keyword>
<dbReference type="Gene3D" id="2.10.25.10">
    <property type="entry name" value="Laminin"/>
    <property type="match status" value="1"/>
</dbReference>
<gene>
    <name evidence="10" type="ORF">AALP_AAs57564U000100</name>
</gene>
<keyword evidence="2" id="KW-0808">Transferase</keyword>
<dbReference type="Proteomes" id="UP000029120">
    <property type="component" value="Unassembled WGS sequence"/>
</dbReference>
<evidence type="ECO:0000256" key="1">
    <source>
        <dbReference type="ARBA" id="ARBA00022527"/>
    </source>
</evidence>
<dbReference type="InterPro" id="IPR000719">
    <property type="entry name" value="Prot_kinase_dom"/>
</dbReference>
<evidence type="ECO:0000256" key="6">
    <source>
        <dbReference type="ARBA" id="ARBA00047558"/>
    </source>
</evidence>
<dbReference type="GO" id="GO:0005524">
    <property type="term" value="F:ATP binding"/>
    <property type="evidence" value="ECO:0007669"/>
    <property type="project" value="UniProtKB-KW"/>
</dbReference>
<keyword evidence="1" id="KW-0418">Kinase</keyword>
<dbReference type="CDD" id="cd00054">
    <property type="entry name" value="EGF_CA"/>
    <property type="match status" value="1"/>
</dbReference>
<name>A0A087G2U7_ARAAL</name>